<dbReference type="EMBL" id="CADCTS010000106">
    <property type="protein sequence ID" value="CAA9293211.1"/>
    <property type="molecule type" value="Genomic_DNA"/>
</dbReference>
<feature type="compositionally biased region" description="Basic and acidic residues" evidence="1">
    <location>
        <begin position="15"/>
        <end position="34"/>
    </location>
</feature>
<proteinExistence type="predicted"/>
<evidence type="ECO:0000313" key="2">
    <source>
        <dbReference type="EMBL" id="CAA9293211.1"/>
    </source>
</evidence>
<gene>
    <name evidence="2" type="ORF">AVDCRST_MAG48-713</name>
</gene>
<accession>A0A6J4K1X0</accession>
<reference evidence="2" key="1">
    <citation type="submission" date="2020-02" db="EMBL/GenBank/DDBJ databases">
        <authorList>
            <person name="Meier V. D."/>
        </authorList>
    </citation>
    <scope>NUCLEOTIDE SEQUENCE</scope>
    <source>
        <strain evidence="2">AVDCRST_MAG48</strain>
    </source>
</reference>
<feature type="region of interest" description="Disordered" evidence="1">
    <location>
        <begin position="1"/>
        <end position="104"/>
    </location>
</feature>
<feature type="non-terminal residue" evidence="2">
    <location>
        <position position="1"/>
    </location>
</feature>
<name>A0A6J4K1X0_9ACTN</name>
<organism evidence="2">
    <name type="scientific">uncultured Friedmanniella sp</name>
    <dbReference type="NCBI Taxonomy" id="335381"/>
    <lineage>
        <taxon>Bacteria</taxon>
        <taxon>Bacillati</taxon>
        <taxon>Actinomycetota</taxon>
        <taxon>Actinomycetes</taxon>
        <taxon>Propionibacteriales</taxon>
        <taxon>Nocardioidaceae</taxon>
        <taxon>Friedmanniella</taxon>
        <taxon>environmental samples</taxon>
    </lineage>
</organism>
<evidence type="ECO:0000256" key="1">
    <source>
        <dbReference type="SAM" id="MobiDB-lite"/>
    </source>
</evidence>
<dbReference type="AlphaFoldDB" id="A0A6J4K1X0"/>
<feature type="non-terminal residue" evidence="2">
    <location>
        <position position="104"/>
    </location>
</feature>
<protein>
    <submittedName>
        <fullName evidence="2">Uncharacterized protein</fullName>
    </submittedName>
</protein>
<sequence>GGGRPQELHPLAVAVHDEQVAAAAERDSPRRGGDADPGQSRQQHRAPGAAQHRQGGQPGHHRTGAGQQDDVRTLAHHQGGEGGQGEGVDGRDRLPGDAAGRRHL</sequence>